<dbReference type="Proteomes" id="UP000199031">
    <property type="component" value="Unassembled WGS sequence"/>
</dbReference>
<name>A0A1I5W9N4_9BACT</name>
<gene>
    <name evidence="2" type="ORF">SAMN05444277_10648</name>
</gene>
<dbReference type="SUPFAM" id="SSF48452">
    <property type="entry name" value="TPR-like"/>
    <property type="match status" value="1"/>
</dbReference>
<feature type="chain" id="PRO_5011699612" description="Tetratricopeptide repeat-containing protein" evidence="1">
    <location>
        <begin position="21"/>
        <end position="438"/>
    </location>
</feature>
<organism evidence="2 3">
    <name type="scientific">Parafilimonas terrae</name>
    <dbReference type="NCBI Taxonomy" id="1465490"/>
    <lineage>
        <taxon>Bacteria</taxon>
        <taxon>Pseudomonadati</taxon>
        <taxon>Bacteroidota</taxon>
        <taxon>Chitinophagia</taxon>
        <taxon>Chitinophagales</taxon>
        <taxon>Chitinophagaceae</taxon>
        <taxon>Parafilimonas</taxon>
    </lineage>
</organism>
<dbReference type="RefSeq" id="WP_090658303.1">
    <property type="nucleotide sequence ID" value="NZ_FOXQ01000006.1"/>
</dbReference>
<dbReference type="EMBL" id="FOXQ01000006">
    <property type="protein sequence ID" value="SFQ16448.1"/>
    <property type="molecule type" value="Genomic_DNA"/>
</dbReference>
<dbReference type="InterPro" id="IPR011990">
    <property type="entry name" value="TPR-like_helical_dom_sf"/>
</dbReference>
<dbReference type="AlphaFoldDB" id="A0A1I5W9N4"/>
<evidence type="ECO:0000313" key="3">
    <source>
        <dbReference type="Proteomes" id="UP000199031"/>
    </source>
</evidence>
<feature type="signal peptide" evidence="1">
    <location>
        <begin position="1"/>
        <end position="20"/>
    </location>
</feature>
<evidence type="ECO:0000313" key="2">
    <source>
        <dbReference type="EMBL" id="SFQ16448.1"/>
    </source>
</evidence>
<sequence length="438" mass="49971">MMKKIILLIAFSFSLSYLMAQDGDVIALYVQQKKFDKAKEEVDKMVNNPKLKEKDKPTALLWEMYVYGQLYSDSAVGPQNPDADVVALDAFNQYQQIDPSLKQMKEGNFSNGLSSIYNGYIVRGNEYWKNKTWDSAFKYFSKAERLGQVLIDSKLTQSTSSIDTTMVLFTGVAAQNSKQIDSAAKYYARLADLKITGEDYESIYQFLIQYYMDKKDDASFKKYLALAKELYPNNNATWSQYEMSNMTANASLPELLQKYEQEAAAGSLDEQKIVGYAEAFATNDSAQTKSLDSAQRVQMKLAAARAYAKAFDVTNGANGLYAFGAGYYYHYAFETLDDRYHSYTGESAPLKAKRDEIAKEEGIYADSSAQWLEKAFTVLSAKQDRERLETANLNHTVNYLAQIYLWKRDRTKFDGNSADYDKYDALYKKYDELFNTFK</sequence>
<reference evidence="2 3" key="1">
    <citation type="submission" date="2016-10" db="EMBL/GenBank/DDBJ databases">
        <authorList>
            <person name="de Groot N.N."/>
        </authorList>
    </citation>
    <scope>NUCLEOTIDE SEQUENCE [LARGE SCALE GENOMIC DNA]</scope>
    <source>
        <strain evidence="2 3">DSM 28286</strain>
    </source>
</reference>
<dbReference type="OrthoDB" id="629230at2"/>
<dbReference type="STRING" id="1465490.SAMN05444277_10648"/>
<keyword evidence="3" id="KW-1185">Reference proteome</keyword>
<proteinExistence type="predicted"/>
<accession>A0A1I5W9N4</accession>
<protein>
    <recommendedName>
        <fullName evidence="4">Tetratricopeptide repeat-containing protein</fullName>
    </recommendedName>
</protein>
<keyword evidence="1" id="KW-0732">Signal</keyword>
<dbReference type="Gene3D" id="1.25.40.10">
    <property type="entry name" value="Tetratricopeptide repeat domain"/>
    <property type="match status" value="1"/>
</dbReference>
<evidence type="ECO:0000256" key="1">
    <source>
        <dbReference type="SAM" id="SignalP"/>
    </source>
</evidence>
<evidence type="ECO:0008006" key="4">
    <source>
        <dbReference type="Google" id="ProtNLM"/>
    </source>
</evidence>